<keyword evidence="3" id="KW-1185">Reference proteome</keyword>
<accession>A0ABQ1PQP9</accession>
<evidence type="ECO:0000313" key="3">
    <source>
        <dbReference type="Proteomes" id="UP000638188"/>
    </source>
</evidence>
<evidence type="ECO:0000313" key="2">
    <source>
        <dbReference type="EMBL" id="GGD01638.1"/>
    </source>
</evidence>
<comment type="caution">
    <text evidence="2">The sequence shown here is derived from an EMBL/GenBank/DDBJ whole genome shotgun (WGS) entry which is preliminary data.</text>
</comment>
<evidence type="ECO:0000259" key="1">
    <source>
        <dbReference type="Pfam" id="PF13020"/>
    </source>
</evidence>
<feature type="domain" description="Protein NO VEIN C-terminal" evidence="1">
    <location>
        <begin position="161"/>
        <end position="257"/>
    </location>
</feature>
<protein>
    <recommendedName>
        <fullName evidence="1">Protein NO VEIN C-terminal domain-containing protein</fullName>
    </recommendedName>
</protein>
<dbReference type="Pfam" id="PF13020">
    <property type="entry name" value="NOV_C"/>
    <property type="match status" value="1"/>
</dbReference>
<dbReference type="InterPro" id="IPR024975">
    <property type="entry name" value="NOV_C"/>
</dbReference>
<dbReference type="EMBL" id="BMFF01000004">
    <property type="protein sequence ID" value="GGD01638.1"/>
    <property type="molecule type" value="Genomic_DNA"/>
</dbReference>
<name>A0ABQ1PQP9_9GAMM</name>
<proteinExistence type="predicted"/>
<dbReference type="Proteomes" id="UP000638188">
    <property type="component" value="Unassembled WGS sequence"/>
</dbReference>
<dbReference type="RefSeq" id="WP_150277055.1">
    <property type="nucleotide sequence ID" value="NZ_BMFF01000004.1"/>
</dbReference>
<gene>
    <name evidence="2" type="ORF">GCM10007418_21080</name>
</gene>
<sequence length="280" mass="32094">MANGPWTQEEVRLAVADYKRMLVQELNGQKYSKTHHRRALQVLLQDRSEGSIERKHQNISAVLHELECPWIVGYKPLGNYQALLVEAVVETLVNDPIFDQAARHASEQPAIVPMGVDFDCWIEQTPQPIEINESAYQPRFLATKRDYVAREARNRALGLAGEELVLSYEQQRLERSGFGSLAGKVEHTSIKRGDGVGYDILSFETDGRERFIEVKTTAFAKATPFYISRNEVEFSKVTSERYHLYRLFEFRTKPRMFALTGDMHQRLRLDPVTYLASLGS</sequence>
<reference evidence="3" key="1">
    <citation type="journal article" date="2019" name="Int. J. Syst. Evol. Microbiol.">
        <title>The Global Catalogue of Microorganisms (GCM) 10K type strain sequencing project: providing services to taxonomists for standard genome sequencing and annotation.</title>
        <authorList>
            <consortium name="The Broad Institute Genomics Platform"/>
            <consortium name="The Broad Institute Genome Sequencing Center for Infectious Disease"/>
            <person name="Wu L."/>
            <person name="Ma J."/>
        </authorList>
    </citation>
    <scope>NUCLEOTIDE SEQUENCE [LARGE SCALE GENOMIC DNA]</scope>
    <source>
        <strain evidence="3">CGMCC 1.12482</strain>
    </source>
</reference>
<organism evidence="2 3">
    <name type="scientific">Halopseudomonas salina</name>
    <dbReference type="NCBI Taxonomy" id="1323744"/>
    <lineage>
        <taxon>Bacteria</taxon>
        <taxon>Pseudomonadati</taxon>
        <taxon>Pseudomonadota</taxon>
        <taxon>Gammaproteobacteria</taxon>
        <taxon>Pseudomonadales</taxon>
        <taxon>Pseudomonadaceae</taxon>
        <taxon>Halopseudomonas</taxon>
    </lineage>
</organism>